<accession>A0A6G8Q7Q5</accession>
<dbReference type="PANTHER" id="PTHR13947:SF37">
    <property type="entry name" value="LD18367P"/>
    <property type="match status" value="1"/>
</dbReference>
<dbReference type="InterPro" id="IPR000182">
    <property type="entry name" value="GNAT_dom"/>
</dbReference>
<evidence type="ECO:0000313" key="4">
    <source>
        <dbReference type="EMBL" id="QIN82483.1"/>
    </source>
</evidence>
<dbReference type="GO" id="GO:0008080">
    <property type="term" value="F:N-acetyltransferase activity"/>
    <property type="evidence" value="ECO:0007669"/>
    <property type="project" value="InterPro"/>
</dbReference>
<dbReference type="InterPro" id="IPR050769">
    <property type="entry name" value="NAT_camello-type"/>
</dbReference>
<sequence>MPRLLRRGVPDDRHLREVRPRKPDTPRDHPEPVTPATAKTLTIRRYRPGDREAVRNLHDEALNEVGAHLGSGPWDEDLDAIESVYLEGGGEFLVGTLEGKVVAMGALLRTSDERAQVTRMRVSPNLQGRGIGQELLDRLHGRAAELGYASLHLDTTAQQVAAQRLYEKNGYRETGRGTVGPFRCLYYERETGA</sequence>
<gene>
    <name evidence="4" type="ORF">GBA63_07365</name>
</gene>
<evidence type="ECO:0000256" key="2">
    <source>
        <dbReference type="SAM" id="MobiDB-lite"/>
    </source>
</evidence>
<dbReference type="KEGG" id="rub:GBA63_07365"/>
<dbReference type="AlphaFoldDB" id="A0A6G8Q7Q5"/>
<organism evidence="4 5">
    <name type="scientific">Rubrobacter tropicus</name>
    <dbReference type="NCBI Taxonomy" id="2653851"/>
    <lineage>
        <taxon>Bacteria</taxon>
        <taxon>Bacillati</taxon>
        <taxon>Actinomycetota</taxon>
        <taxon>Rubrobacteria</taxon>
        <taxon>Rubrobacterales</taxon>
        <taxon>Rubrobacteraceae</taxon>
        <taxon>Rubrobacter</taxon>
    </lineage>
</organism>
<dbReference type="SUPFAM" id="SSF55729">
    <property type="entry name" value="Acyl-CoA N-acyltransferases (Nat)"/>
    <property type="match status" value="1"/>
</dbReference>
<dbReference type="CDD" id="cd04301">
    <property type="entry name" value="NAT_SF"/>
    <property type="match status" value="1"/>
</dbReference>
<dbReference type="Pfam" id="PF00583">
    <property type="entry name" value="Acetyltransf_1"/>
    <property type="match status" value="1"/>
</dbReference>
<keyword evidence="1 4" id="KW-0808">Transferase</keyword>
<reference evidence="4 5" key="1">
    <citation type="submission" date="2019-10" db="EMBL/GenBank/DDBJ databases">
        <title>Rubrobacter sp nov SCSIO 52090 isolated from a deep-sea sediment in the South China Sea.</title>
        <authorList>
            <person name="Chen R.W."/>
        </authorList>
    </citation>
    <scope>NUCLEOTIDE SEQUENCE [LARGE SCALE GENOMIC DNA]</scope>
    <source>
        <strain evidence="4 5">SCSIO 52909</strain>
    </source>
</reference>
<evidence type="ECO:0000256" key="1">
    <source>
        <dbReference type="ARBA" id="ARBA00022679"/>
    </source>
</evidence>
<proteinExistence type="predicted"/>
<dbReference type="Proteomes" id="UP000501452">
    <property type="component" value="Chromosome"/>
</dbReference>
<dbReference type="PROSITE" id="PS51186">
    <property type="entry name" value="GNAT"/>
    <property type="match status" value="1"/>
</dbReference>
<dbReference type="PANTHER" id="PTHR13947">
    <property type="entry name" value="GNAT FAMILY N-ACETYLTRANSFERASE"/>
    <property type="match status" value="1"/>
</dbReference>
<dbReference type="InterPro" id="IPR016181">
    <property type="entry name" value="Acyl_CoA_acyltransferase"/>
</dbReference>
<feature type="domain" description="N-acetyltransferase" evidence="3">
    <location>
        <begin position="41"/>
        <end position="192"/>
    </location>
</feature>
<feature type="compositionally biased region" description="Basic and acidic residues" evidence="2">
    <location>
        <begin position="8"/>
        <end position="31"/>
    </location>
</feature>
<feature type="region of interest" description="Disordered" evidence="2">
    <location>
        <begin position="1"/>
        <end position="35"/>
    </location>
</feature>
<dbReference type="EMBL" id="CP045119">
    <property type="protein sequence ID" value="QIN82483.1"/>
    <property type="molecule type" value="Genomic_DNA"/>
</dbReference>
<keyword evidence="5" id="KW-1185">Reference proteome</keyword>
<name>A0A6G8Q7Q5_9ACTN</name>
<protein>
    <submittedName>
        <fullName evidence="4">GNAT family N-acetyltransferase</fullName>
    </submittedName>
</protein>
<evidence type="ECO:0000313" key="5">
    <source>
        <dbReference type="Proteomes" id="UP000501452"/>
    </source>
</evidence>
<dbReference type="Gene3D" id="3.40.630.30">
    <property type="match status" value="1"/>
</dbReference>
<evidence type="ECO:0000259" key="3">
    <source>
        <dbReference type="PROSITE" id="PS51186"/>
    </source>
</evidence>